<organism evidence="2 3">
    <name type="scientific">Thiovibrio frasassiensis</name>
    <dbReference type="NCBI Taxonomy" id="2984131"/>
    <lineage>
        <taxon>Bacteria</taxon>
        <taxon>Pseudomonadati</taxon>
        <taxon>Thermodesulfobacteriota</taxon>
        <taxon>Desulfobulbia</taxon>
        <taxon>Desulfobulbales</taxon>
        <taxon>Thiovibrionaceae</taxon>
        <taxon>Thiovibrio</taxon>
    </lineage>
</organism>
<dbReference type="InterPro" id="IPR003731">
    <property type="entry name" value="Di-Nase_FeMo-co_biosynth"/>
</dbReference>
<proteinExistence type="predicted"/>
<evidence type="ECO:0000313" key="2">
    <source>
        <dbReference type="EMBL" id="MDG4474774.1"/>
    </source>
</evidence>
<dbReference type="InterPro" id="IPR051840">
    <property type="entry name" value="NifX/NifY_domain"/>
</dbReference>
<sequence>MDKKRIAVPSNNPGGLEGGRSEHFGHCDLFTLIDLENGKVVGVNTVASVEHGAGGCMEPVGVLKEHGVQAILVAGMGARPLQGFAQVGIEVYFAARHAFETVAEVVSGLVENKLILMEPTQACKGQGNCHGQGH</sequence>
<feature type="domain" description="Dinitrogenase iron-molybdenum cofactor biosynthesis" evidence="1">
    <location>
        <begin position="21"/>
        <end position="103"/>
    </location>
</feature>
<comment type="caution">
    <text evidence="2">The sequence shown here is derived from an EMBL/GenBank/DDBJ whole genome shotgun (WGS) entry which is preliminary data.</text>
</comment>
<dbReference type="AlphaFoldDB" id="A0A9X4RKM2"/>
<evidence type="ECO:0000313" key="3">
    <source>
        <dbReference type="Proteomes" id="UP001154240"/>
    </source>
</evidence>
<accession>A0A9X4RKM2</accession>
<dbReference type="Proteomes" id="UP001154240">
    <property type="component" value="Unassembled WGS sequence"/>
</dbReference>
<dbReference type="Gene3D" id="3.30.420.130">
    <property type="entry name" value="Dinitrogenase iron-molybdenum cofactor biosynthesis domain"/>
    <property type="match status" value="1"/>
</dbReference>
<dbReference type="EMBL" id="JAPHEH010000001">
    <property type="protein sequence ID" value="MDG4474774.1"/>
    <property type="molecule type" value="Genomic_DNA"/>
</dbReference>
<reference evidence="2" key="2">
    <citation type="submission" date="2022-10" db="EMBL/GenBank/DDBJ databases">
        <authorList>
            <person name="Aronson H.S."/>
        </authorList>
    </citation>
    <scope>NUCLEOTIDE SEQUENCE</scope>
    <source>
        <strain evidence="2">RS19-109</strain>
    </source>
</reference>
<dbReference type="RefSeq" id="WP_307631754.1">
    <property type="nucleotide sequence ID" value="NZ_JAPHEH010000001.1"/>
</dbReference>
<dbReference type="SUPFAM" id="SSF53146">
    <property type="entry name" value="Nitrogenase accessory factor-like"/>
    <property type="match status" value="1"/>
</dbReference>
<dbReference type="InterPro" id="IPR036105">
    <property type="entry name" value="DiNase_FeMo-co_biosyn_sf"/>
</dbReference>
<protein>
    <submittedName>
        <fullName evidence="2">Dinitrogenase iron-molybdenum cofactor biosynthesis protein</fullName>
    </submittedName>
</protein>
<reference evidence="2" key="1">
    <citation type="journal article" date="2022" name="bioRxiv">
        <title>Thiovibrio frasassiensisgen. nov., sp. nov., an autotrophic, elemental sulfur disproportionating bacterium isolated from sulfidic karst sediment, and proposal of Thiovibrionaceae fam. nov.</title>
        <authorList>
            <person name="Aronson H."/>
            <person name="Thomas C."/>
            <person name="Bhattacharyya M."/>
            <person name="Eckstein S."/>
            <person name="Jensen S."/>
            <person name="Barco R."/>
            <person name="Macalady J."/>
            <person name="Amend J."/>
        </authorList>
    </citation>
    <scope>NUCLEOTIDE SEQUENCE</scope>
    <source>
        <strain evidence="2">RS19-109</strain>
    </source>
</reference>
<name>A0A9X4RKM2_9BACT</name>
<gene>
    <name evidence="2" type="ORF">OLX77_01200</name>
</gene>
<dbReference type="Pfam" id="PF02579">
    <property type="entry name" value="Nitro_FeMo-Co"/>
    <property type="match status" value="1"/>
</dbReference>
<keyword evidence="3" id="KW-1185">Reference proteome</keyword>
<dbReference type="PANTHER" id="PTHR33937">
    <property type="entry name" value="IRON-MOLYBDENUM PROTEIN-RELATED-RELATED"/>
    <property type="match status" value="1"/>
</dbReference>
<dbReference type="PANTHER" id="PTHR33937:SF2">
    <property type="entry name" value="DINITROGENASE IRON-MOLYBDENUM COFACTOR BIOSYNTHESIS DOMAIN-CONTAINING PROTEIN"/>
    <property type="match status" value="1"/>
</dbReference>
<evidence type="ECO:0000259" key="1">
    <source>
        <dbReference type="Pfam" id="PF02579"/>
    </source>
</evidence>